<name>A0A142JQ89_9BURK</name>
<dbReference type="KEGG" id="cnan:A2G96_07810"/>
<sequence>MPKATHIGELAIGNLRIPCAVLPDGRRVLSQRGVGKALGRSYGGSDWSRQESDSDGGGKLPFFLSSKAINPFISNDLLLLVTDPILYRGAGGGVAHGVEATALPKICDVWLKAREAGALRMRPQLAVAQRAEILMRALAQVGVVALVDEATGYQEVRDRLALQAILDQYLRKELAAWAKRFPDNFYREIFRLRGWKWDSLRRPGIVAGYTKNIVYARIAPGILEELERKNPRTEKGYRKAKHHQWLTEEVGHPALERHLEGVMLLLRISDTWQDFRVALERGYPRLDGNQLNLPFN</sequence>
<reference evidence="2 3" key="1">
    <citation type="submission" date="2016-03" db="EMBL/GenBank/DDBJ databases">
        <title>Complete genome sequence of a novel chlorpyrifos degrading bacterium, Cupriavidus nantongensis sp. X1.</title>
        <authorList>
            <person name="Fang L."/>
        </authorList>
    </citation>
    <scope>NUCLEOTIDE SEQUENCE [LARGE SCALE GENOMIC DNA]</scope>
    <source>
        <strain evidence="2 3">X1</strain>
    </source>
</reference>
<dbReference type="Proteomes" id="UP000075238">
    <property type="component" value="Chromosome 1"/>
</dbReference>
<evidence type="ECO:0000313" key="3">
    <source>
        <dbReference type="Proteomes" id="UP000075238"/>
    </source>
</evidence>
<dbReference type="STRING" id="1796606.A2G96_07810"/>
<dbReference type="InterPro" id="IPR018874">
    <property type="entry name" value="Phage_Mx8_p63_C"/>
</dbReference>
<protein>
    <recommendedName>
        <fullName evidence="1">Bacteriophage Mx8 p63 C-terminal domain-containing protein</fullName>
    </recommendedName>
</protein>
<dbReference type="AlphaFoldDB" id="A0A142JQ89"/>
<dbReference type="EMBL" id="CP014844">
    <property type="protein sequence ID" value="AMR80251.1"/>
    <property type="molecule type" value="Genomic_DNA"/>
</dbReference>
<dbReference type="Pfam" id="PF10546">
    <property type="entry name" value="P63C"/>
    <property type="match status" value="1"/>
</dbReference>
<proteinExistence type="predicted"/>
<accession>A0A142JQ89</accession>
<gene>
    <name evidence="2" type="ORF">A2G96_07810</name>
</gene>
<keyword evidence="3" id="KW-1185">Reference proteome</keyword>
<evidence type="ECO:0000313" key="2">
    <source>
        <dbReference type="EMBL" id="AMR80251.1"/>
    </source>
</evidence>
<evidence type="ECO:0000259" key="1">
    <source>
        <dbReference type="Pfam" id="PF10546"/>
    </source>
</evidence>
<organism evidence="2 3">
    <name type="scientific">Cupriavidus nantongensis</name>
    <dbReference type="NCBI Taxonomy" id="1796606"/>
    <lineage>
        <taxon>Bacteria</taxon>
        <taxon>Pseudomonadati</taxon>
        <taxon>Pseudomonadota</taxon>
        <taxon>Betaproteobacteria</taxon>
        <taxon>Burkholderiales</taxon>
        <taxon>Burkholderiaceae</taxon>
        <taxon>Cupriavidus</taxon>
    </lineage>
</organism>
<feature type="domain" description="Bacteriophage Mx8 p63 C-terminal" evidence="1">
    <location>
        <begin position="165"/>
        <end position="255"/>
    </location>
</feature>